<evidence type="ECO:0000256" key="1">
    <source>
        <dbReference type="ARBA" id="ARBA00038158"/>
    </source>
</evidence>
<dbReference type="GO" id="GO:0008168">
    <property type="term" value="F:methyltransferase activity"/>
    <property type="evidence" value="ECO:0007669"/>
    <property type="project" value="UniProtKB-KW"/>
</dbReference>
<dbReference type="HOGENOM" id="CLU_010595_4_0_1"/>
<dbReference type="PANTHER" id="PTHR43591">
    <property type="entry name" value="METHYLTRANSFERASE"/>
    <property type="match status" value="1"/>
</dbReference>
<dbReference type="GO" id="GO:0032259">
    <property type="term" value="P:methylation"/>
    <property type="evidence" value="ECO:0007669"/>
    <property type="project" value="UniProtKB-KW"/>
</dbReference>
<sequence>MSRYDPDRSSITASSATSKSDMAQSNDGLHRMNRLTVDDVSPAEDDDDYSDTTSNYSTISEDTLPLIREYGHTYHGASLDGSDLADSKLPLDQYTPEDPMEILDVGAGTGIWACDMAKRYPQTNILGIDLSSALLPEDVPPNVTFEIADATETWPNRTYDFIHMRSLAGGGVRDWNALLADAYDHLNPGGQIEIAEIRPHFFDADPEHVDSESGEKGEVGAACKEYEKIFEEMCIKLGIDCDPIPRVPEILNTLGADLIRVRVDWLPIQNWGSDPVTQQKRKALAEMVECGIENWTLRLFGLGGWEEKATRALLDRVREEINDPMLRSLGKVTFVTARKEIASGK</sequence>
<reference evidence="4" key="1">
    <citation type="submission" date="2012-09" db="EMBL/GenBank/DDBJ databases">
        <title>Genome sequencing and comparative transcriptomics of race 1 and race 4 of banana pathogen: Fusarium oxysporum f. sp. cubense.</title>
        <authorList>
            <person name="Fang X."/>
            <person name="Huang J."/>
        </authorList>
    </citation>
    <scope>NUCLEOTIDE SEQUENCE [LARGE SCALE GENOMIC DNA]</scope>
    <source>
        <strain evidence="4">race 1</strain>
    </source>
</reference>
<name>N4TXS0_FUSC1</name>
<dbReference type="CDD" id="cd02440">
    <property type="entry name" value="AdoMet_MTases"/>
    <property type="match status" value="1"/>
</dbReference>
<evidence type="ECO:0000313" key="3">
    <source>
        <dbReference type="EMBL" id="ENH63992.1"/>
    </source>
</evidence>
<comment type="similarity">
    <text evidence="1">Belongs to the methyltransferase superfamily. LaeA methyltransferase family.</text>
</comment>
<dbReference type="Pfam" id="PF13489">
    <property type="entry name" value="Methyltransf_23"/>
    <property type="match status" value="1"/>
</dbReference>
<dbReference type="OMA" id="ECGIENW"/>
<accession>N4TXS0</accession>
<dbReference type="EMBL" id="KB730534">
    <property type="protein sequence ID" value="ENH63992.1"/>
    <property type="molecule type" value="Genomic_DNA"/>
</dbReference>
<dbReference type="PANTHER" id="PTHR43591:SF24">
    <property type="entry name" value="2-METHOXY-6-POLYPRENYL-1,4-BENZOQUINOL METHYLASE, MITOCHONDRIAL"/>
    <property type="match status" value="1"/>
</dbReference>
<keyword evidence="3" id="KW-0808">Transferase</keyword>
<reference evidence="4" key="2">
    <citation type="journal article" date="2014" name="PLoS ONE">
        <title>Genome and Transcriptome Analysis of the Fungal Pathogen Fusarium oxysporum f. sp. cubense Causing Banana Vascular Wilt Disease.</title>
        <authorList>
            <person name="Guo L."/>
            <person name="Han L."/>
            <person name="Yang L."/>
            <person name="Zeng H."/>
            <person name="Fan D."/>
            <person name="Zhu Y."/>
            <person name="Feng Y."/>
            <person name="Wang G."/>
            <person name="Peng C."/>
            <person name="Jiang X."/>
            <person name="Zhou D."/>
            <person name="Ni P."/>
            <person name="Liang C."/>
            <person name="Liu L."/>
            <person name="Wang J."/>
            <person name="Mao C."/>
            <person name="Fang X."/>
            <person name="Peng M."/>
            <person name="Huang J."/>
        </authorList>
    </citation>
    <scope>NUCLEOTIDE SEQUENCE [LARGE SCALE GENOMIC DNA]</scope>
    <source>
        <strain evidence="4">race 1</strain>
    </source>
</reference>
<dbReference type="VEuPathDB" id="FungiDB:FOC1_g10002595"/>
<gene>
    <name evidence="3" type="ORF">FOC1_g10002595</name>
</gene>
<feature type="compositionally biased region" description="Low complexity" evidence="2">
    <location>
        <begin position="9"/>
        <end position="20"/>
    </location>
</feature>
<feature type="compositionally biased region" description="Acidic residues" evidence="2">
    <location>
        <begin position="41"/>
        <end position="50"/>
    </location>
</feature>
<dbReference type="SUPFAM" id="SSF53335">
    <property type="entry name" value="S-adenosyl-L-methionine-dependent methyltransferases"/>
    <property type="match status" value="1"/>
</dbReference>
<dbReference type="STRING" id="1229664.N4TXS0"/>
<dbReference type="OrthoDB" id="2013972at2759"/>
<evidence type="ECO:0000256" key="2">
    <source>
        <dbReference type="SAM" id="MobiDB-lite"/>
    </source>
</evidence>
<feature type="region of interest" description="Disordered" evidence="2">
    <location>
        <begin position="1"/>
        <end position="57"/>
    </location>
</feature>
<evidence type="ECO:0000313" key="4">
    <source>
        <dbReference type="Proteomes" id="UP000016928"/>
    </source>
</evidence>
<dbReference type="Gene3D" id="3.40.50.150">
    <property type="entry name" value="Vaccinia Virus protein VP39"/>
    <property type="match status" value="1"/>
</dbReference>
<proteinExistence type="inferred from homology"/>
<dbReference type="Proteomes" id="UP000016928">
    <property type="component" value="Unassembled WGS sequence"/>
</dbReference>
<dbReference type="AlphaFoldDB" id="N4TXS0"/>
<organism evidence="3 4">
    <name type="scientific">Fusarium oxysporum f. sp. cubense (strain race 1)</name>
    <name type="common">Panama disease fungus</name>
    <dbReference type="NCBI Taxonomy" id="1229664"/>
    <lineage>
        <taxon>Eukaryota</taxon>
        <taxon>Fungi</taxon>
        <taxon>Dikarya</taxon>
        <taxon>Ascomycota</taxon>
        <taxon>Pezizomycotina</taxon>
        <taxon>Sordariomycetes</taxon>
        <taxon>Hypocreomycetidae</taxon>
        <taxon>Hypocreales</taxon>
        <taxon>Nectriaceae</taxon>
        <taxon>Fusarium</taxon>
        <taxon>Fusarium oxysporum species complex</taxon>
    </lineage>
</organism>
<protein>
    <submittedName>
        <fullName evidence="3">Trans-aconitate 2-methyltransferase</fullName>
    </submittedName>
</protein>
<dbReference type="InterPro" id="IPR029063">
    <property type="entry name" value="SAM-dependent_MTases_sf"/>
</dbReference>
<keyword evidence="3" id="KW-0489">Methyltransferase</keyword>